<dbReference type="Proteomes" id="UP001409291">
    <property type="component" value="Unassembled WGS sequence"/>
</dbReference>
<proteinExistence type="predicted"/>
<sequence>MTKKRVKRIEPKHKLKEYLDSKSDSKIDLYKSSGIKAPDITKLKNFSTILSAERLTLLTKVFSDDLEFVIDAVFPDLQLPNKPEKDFKKERTILENTLFPLPQDYMSLEEMSYLTDIDIDRLKEIIDKPTVVISASELILLEKVKKLNKGRLFKLKFGKMKVKIVLK</sequence>
<gene>
    <name evidence="1" type="ORF">ABE541_03645</name>
</gene>
<dbReference type="RefSeq" id="WP_346580629.1">
    <property type="nucleotide sequence ID" value="NZ_JBDJLH010000001.1"/>
</dbReference>
<evidence type="ECO:0000313" key="1">
    <source>
        <dbReference type="EMBL" id="MEN5376346.1"/>
    </source>
</evidence>
<dbReference type="EMBL" id="JBDJNQ010000001">
    <property type="protein sequence ID" value="MEN5376346.1"/>
    <property type="molecule type" value="Genomic_DNA"/>
</dbReference>
<name>A0ABV0BNK8_9SPHI</name>
<evidence type="ECO:0008006" key="3">
    <source>
        <dbReference type="Google" id="ProtNLM"/>
    </source>
</evidence>
<comment type="caution">
    <text evidence="1">The sequence shown here is derived from an EMBL/GenBank/DDBJ whole genome shotgun (WGS) entry which is preliminary data.</text>
</comment>
<keyword evidence="2" id="KW-1185">Reference proteome</keyword>
<organism evidence="1 2">
    <name type="scientific">Sphingobacterium kitahiroshimense</name>
    <dbReference type="NCBI Taxonomy" id="470446"/>
    <lineage>
        <taxon>Bacteria</taxon>
        <taxon>Pseudomonadati</taxon>
        <taxon>Bacteroidota</taxon>
        <taxon>Sphingobacteriia</taxon>
        <taxon>Sphingobacteriales</taxon>
        <taxon>Sphingobacteriaceae</taxon>
        <taxon>Sphingobacterium</taxon>
    </lineage>
</organism>
<evidence type="ECO:0000313" key="2">
    <source>
        <dbReference type="Proteomes" id="UP001409291"/>
    </source>
</evidence>
<reference evidence="1 2" key="1">
    <citation type="submission" date="2024-04" db="EMBL/GenBank/DDBJ databases">
        <title>WGS of bacteria from Torrens River.</title>
        <authorList>
            <person name="Wyrsch E.R."/>
            <person name="Drigo B."/>
        </authorList>
    </citation>
    <scope>NUCLEOTIDE SEQUENCE [LARGE SCALE GENOMIC DNA]</scope>
    <source>
        <strain evidence="1 2">TWI391</strain>
    </source>
</reference>
<accession>A0ABV0BNK8</accession>
<protein>
    <recommendedName>
        <fullName evidence="3">RNA polymerase subunit H/Rpb5 C-terminal domain-containing protein</fullName>
    </recommendedName>
</protein>